<dbReference type="AlphaFoldDB" id="A0A6V8PBB3"/>
<accession>A0A6V8PBB3</accession>
<organism evidence="1 2">
    <name type="scientific">Candidatus Hakubella thermalkaliphila</name>
    <dbReference type="NCBI Taxonomy" id="2754717"/>
    <lineage>
        <taxon>Bacteria</taxon>
        <taxon>Bacillati</taxon>
        <taxon>Actinomycetota</taxon>
        <taxon>Actinomycetota incertae sedis</taxon>
        <taxon>Candidatus Hakubellales</taxon>
        <taxon>Candidatus Hakubellaceae</taxon>
        <taxon>Candidatus Hakubella</taxon>
    </lineage>
</organism>
<name>A0A6V8PBB3_9ACTN</name>
<evidence type="ECO:0000313" key="2">
    <source>
        <dbReference type="Proteomes" id="UP000591948"/>
    </source>
</evidence>
<dbReference type="EMBL" id="BLRY01000145">
    <property type="protein sequence ID" value="GFP28221.1"/>
    <property type="molecule type" value="Genomic_DNA"/>
</dbReference>
<gene>
    <name evidence="1" type="ORF">HKBW3S33_01637</name>
</gene>
<sequence length="52" mass="5890">MKRAISPEIERVVKQSTLSVSGEDGNVIFVKWREYEIASGVRTYGMLPKDSM</sequence>
<proteinExistence type="predicted"/>
<dbReference type="Proteomes" id="UP000591948">
    <property type="component" value="Unassembled WGS sequence"/>
</dbReference>
<reference evidence="1 2" key="1">
    <citation type="journal article" date="2020" name="Front. Microbiol.">
        <title>Single-cell genomics of novel Actinobacteria with the Wood-Ljungdahl pathway discovered in a serpentinizing system.</title>
        <authorList>
            <person name="Merino N."/>
            <person name="Kawai M."/>
            <person name="Boyd E.S."/>
            <person name="Colman D.R."/>
            <person name="McGlynn S.E."/>
            <person name="Nealson K.H."/>
            <person name="Kurokawa K."/>
            <person name="Hongoh Y."/>
        </authorList>
    </citation>
    <scope>NUCLEOTIDE SEQUENCE [LARGE SCALE GENOMIC DNA]</scope>
    <source>
        <strain evidence="1 2">S33</strain>
    </source>
</reference>
<protein>
    <submittedName>
        <fullName evidence="1">Uncharacterized protein</fullName>
    </submittedName>
</protein>
<keyword evidence="2" id="KW-1185">Reference proteome</keyword>
<evidence type="ECO:0000313" key="1">
    <source>
        <dbReference type="EMBL" id="GFP28221.1"/>
    </source>
</evidence>
<comment type="caution">
    <text evidence="1">The sequence shown here is derived from an EMBL/GenBank/DDBJ whole genome shotgun (WGS) entry which is preliminary data.</text>
</comment>